<feature type="transmembrane region" description="Helical" evidence="7">
    <location>
        <begin position="123"/>
        <end position="141"/>
    </location>
</feature>
<keyword evidence="4" id="KW-0274">FAD</keyword>
<keyword evidence="7" id="KW-0472">Membrane</keyword>
<name>A0A6C0AWR3_9ZZZZ</name>
<evidence type="ECO:0000256" key="5">
    <source>
        <dbReference type="ARBA" id="ARBA00023002"/>
    </source>
</evidence>
<comment type="cofactor">
    <cofactor evidence="1">
        <name>FAD</name>
        <dbReference type="ChEBI" id="CHEBI:57692"/>
    </cofactor>
</comment>
<keyword evidence="7" id="KW-1133">Transmembrane helix</keyword>
<dbReference type="PANTHER" id="PTHR12645:SF0">
    <property type="entry name" value="FAD-LINKED SULFHYDRYL OXIDASE ALR"/>
    <property type="match status" value="1"/>
</dbReference>
<keyword evidence="7" id="KW-0812">Transmembrane</keyword>
<keyword evidence="6" id="KW-1015">Disulfide bond</keyword>
<evidence type="ECO:0000313" key="9">
    <source>
        <dbReference type="EMBL" id="QHS83913.1"/>
    </source>
</evidence>
<dbReference type="InterPro" id="IPR017905">
    <property type="entry name" value="ERV/ALR_sulphydryl_oxidase"/>
</dbReference>
<dbReference type="InterPro" id="IPR039799">
    <property type="entry name" value="ALR/ERV"/>
</dbReference>
<dbReference type="GO" id="GO:0016971">
    <property type="term" value="F:flavin-dependent sulfhydryl oxidase activity"/>
    <property type="evidence" value="ECO:0007669"/>
    <property type="project" value="InterPro"/>
</dbReference>
<sequence>MKFSSELWGPSFWFILHSITFKYPQFPTNNIKKKYYEFIQNLPQFMPDEKIGNEFAKFLDKYPVTPYLDNRNSFIRWMHFIHNRINVHLKKEIMSFSDFLKKYETIYSQDNLTQTRNKLIKQYIVYLVTVIFLLISCYMLYRK</sequence>
<evidence type="ECO:0000256" key="3">
    <source>
        <dbReference type="ARBA" id="ARBA00022630"/>
    </source>
</evidence>
<feature type="domain" description="ERV/ALR sulfhydryl oxidase" evidence="8">
    <location>
        <begin position="1"/>
        <end position="103"/>
    </location>
</feature>
<keyword evidence="5" id="KW-0560">Oxidoreductase</keyword>
<dbReference type="AlphaFoldDB" id="A0A6C0AWR3"/>
<proteinExistence type="predicted"/>
<evidence type="ECO:0000256" key="4">
    <source>
        <dbReference type="ARBA" id="ARBA00022827"/>
    </source>
</evidence>
<dbReference type="GO" id="GO:0005739">
    <property type="term" value="C:mitochondrion"/>
    <property type="evidence" value="ECO:0007669"/>
    <property type="project" value="TreeGrafter"/>
</dbReference>
<dbReference type="PANTHER" id="PTHR12645">
    <property type="entry name" value="ALR/ERV"/>
    <property type="match status" value="1"/>
</dbReference>
<dbReference type="Gene3D" id="1.20.120.310">
    <property type="entry name" value="ERV/ALR sulfhydryl oxidase domain"/>
    <property type="match status" value="1"/>
</dbReference>
<dbReference type="EC" id="1.8.3.2" evidence="2"/>
<evidence type="ECO:0000256" key="6">
    <source>
        <dbReference type="ARBA" id="ARBA00023157"/>
    </source>
</evidence>
<keyword evidence="3" id="KW-0285">Flavoprotein</keyword>
<evidence type="ECO:0000256" key="1">
    <source>
        <dbReference type="ARBA" id="ARBA00001974"/>
    </source>
</evidence>
<dbReference type="SUPFAM" id="SSF69000">
    <property type="entry name" value="FAD-dependent thiol oxidase"/>
    <property type="match status" value="1"/>
</dbReference>
<accession>A0A6C0AWR3</accession>
<reference evidence="9" key="1">
    <citation type="journal article" date="2020" name="Nature">
        <title>Giant virus diversity and host interactions through global metagenomics.</title>
        <authorList>
            <person name="Schulz F."/>
            <person name="Roux S."/>
            <person name="Paez-Espino D."/>
            <person name="Jungbluth S."/>
            <person name="Walsh D.A."/>
            <person name="Denef V.J."/>
            <person name="McMahon K.D."/>
            <person name="Konstantinidis K.T."/>
            <person name="Eloe-Fadrosh E.A."/>
            <person name="Kyrpides N.C."/>
            <person name="Woyke T."/>
        </authorList>
    </citation>
    <scope>NUCLEOTIDE SEQUENCE</scope>
    <source>
        <strain evidence="9">GVMAG-S-ERX555965-48</strain>
    </source>
</reference>
<dbReference type="GO" id="GO:0050660">
    <property type="term" value="F:flavin adenine dinucleotide binding"/>
    <property type="evidence" value="ECO:0007669"/>
    <property type="project" value="TreeGrafter"/>
</dbReference>
<dbReference type="PROSITE" id="PS51324">
    <property type="entry name" value="ERV_ALR"/>
    <property type="match status" value="1"/>
</dbReference>
<evidence type="ECO:0000259" key="8">
    <source>
        <dbReference type="PROSITE" id="PS51324"/>
    </source>
</evidence>
<protein>
    <recommendedName>
        <fullName evidence="2">thiol oxidase</fullName>
        <ecNumber evidence="2">1.8.3.2</ecNumber>
    </recommendedName>
</protein>
<evidence type="ECO:0000256" key="2">
    <source>
        <dbReference type="ARBA" id="ARBA00012512"/>
    </source>
</evidence>
<dbReference type="EMBL" id="MN738770">
    <property type="protein sequence ID" value="QHS83913.1"/>
    <property type="molecule type" value="Genomic_DNA"/>
</dbReference>
<dbReference type="Pfam" id="PF04777">
    <property type="entry name" value="Evr1_Alr"/>
    <property type="match status" value="1"/>
</dbReference>
<organism evidence="9">
    <name type="scientific">viral metagenome</name>
    <dbReference type="NCBI Taxonomy" id="1070528"/>
    <lineage>
        <taxon>unclassified sequences</taxon>
        <taxon>metagenomes</taxon>
        <taxon>organismal metagenomes</taxon>
    </lineage>
</organism>
<evidence type="ECO:0000256" key="7">
    <source>
        <dbReference type="SAM" id="Phobius"/>
    </source>
</evidence>
<dbReference type="InterPro" id="IPR036774">
    <property type="entry name" value="ERV/ALR_sulphydryl_oxid_sf"/>
</dbReference>